<evidence type="ECO:0000313" key="5">
    <source>
        <dbReference type="Proteomes" id="UP001340816"/>
    </source>
</evidence>
<dbReference type="InterPro" id="IPR058407">
    <property type="entry name" value="DUF8094"/>
</dbReference>
<feature type="signal peptide" evidence="2">
    <location>
        <begin position="1"/>
        <end position="29"/>
    </location>
</feature>
<evidence type="ECO:0000259" key="3">
    <source>
        <dbReference type="Pfam" id="PF26366"/>
    </source>
</evidence>
<dbReference type="RefSeq" id="WP_326760448.1">
    <property type="nucleotide sequence ID" value="NZ_CP109135.1"/>
</dbReference>
<dbReference type="Proteomes" id="UP001340816">
    <property type="component" value="Chromosome"/>
</dbReference>
<evidence type="ECO:0000256" key="2">
    <source>
        <dbReference type="SAM" id="SignalP"/>
    </source>
</evidence>
<sequence>MASPHPARAARTTGIALLMLGLTSTVALTGCGGTTDEGDGKAGTKDSASAAPKGAVTRQQAAKIVDNYAAVNGKANATRNAKLLATVEGGQVHEQSKADYKTFSTWTKADRSDYEKPFSYQDRTYYIPAGEDWFAVKATATGSKIPALLVFDKAGGAWKLTSAVYSDAPIPAIDTGNHGFATAVAPSTRVGSLAPNDVSAAFEDLYETGGKKAGAAISHTTDPAKGALKLYKERDTFDLAKWATKKFFAKDPAYGTTYALRLADGGVLAVVPTAHTQETLLKQQYMGSFEINPNKEESVYNPAKRAIVTDTFQGMTLATLPKSGKPSVIAYEYRMTDSK</sequence>
<dbReference type="EMBL" id="CP109135">
    <property type="protein sequence ID" value="WSD17174.1"/>
    <property type="molecule type" value="Genomic_DNA"/>
</dbReference>
<proteinExistence type="predicted"/>
<keyword evidence="5" id="KW-1185">Reference proteome</keyword>
<feature type="region of interest" description="Disordered" evidence="1">
    <location>
        <begin position="35"/>
        <end position="54"/>
    </location>
</feature>
<feature type="chain" id="PRO_5045584994" description="DUF8094 domain-containing protein" evidence="2">
    <location>
        <begin position="30"/>
        <end position="339"/>
    </location>
</feature>
<dbReference type="Pfam" id="PF26366">
    <property type="entry name" value="DUF8094"/>
    <property type="match status" value="1"/>
</dbReference>
<keyword evidence="2" id="KW-0732">Signal</keyword>
<reference evidence="4 5" key="1">
    <citation type="submission" date="2022-10" db="EMBL/GenBank/DDBJ databases">
        <title>The complete genomes of actinobacterial strains from the NBC collection.</title>
        <authorList>
            <person name="Joergensen T.S."/>
            <person name="Alvarez Arevalo M."/>
            <person name="Sterndorff E.B."/>
            <person name="Faurdal D."/>
            <person name="Vuksanovic O."/>
            <person name="Mourched A.-S."/>
            <person name="Charusanti P."/>
            <person name="Shaw S."/>
            <person name="Blin K."/>
            <person name="Weber T."/>
        </authorList>
    </citation>
    <scope>NUCLEOTIDE SEQUENCE [LARGE SCALE GENOMIC DNA]</scope>
    <source>
        <strain evidence="4 5">NBC 01752</strain>
    </source>
</reference>
<evidence type="ECO:0000313" key="4">
    <source>
        <dbReference type="EMBL" id="WSD17174.1"/>
    </source>
</evidence>
<protein>
    <recommendedName>
        <fullName evidence="3">DUF8094 domain-containing protein</fullName>
    </recommendedName>
</protein>
<gene>
    <name evidence="4" type="ORF">OHB35_30230</name>
</gene>
<evidence type="ECO:0000256" key="1">
    <source>
        <dbReference type="SAM" id="MobiDB-lite"/>
    </source>
</evidence>
<feature type="domain" description="DUF8094" evidence="3">
    <location>
        <begin position="53"/>
        <end position="338"/>
    </location>
</feature>
<organism evidence="4 5">
    <name type="scientific">Streptomyces phaeochromogenes</name>
    <dbReference type="NCBI Taxonomy" id="1923"/>
    <lineage>
        <taxon>Bacteria</taxon>
        <taxon>Bacillati</taxon>
        <taxon>Actinomycetota</taxon>
        <taxon>Actinomycetes</taxon>
        <taxon>Kitasatosporales</taxon>
        <taxon>Streptomycetaceae</taxon>
        <taxon>Streptomyces</taxon>
        <taxon>Streptomyces phaeochromogenes group</taxon>
    </lineage>
</organism>
<accession>A0ABZ1HF04</accession>
<name>A0ABZ1HF04_STRPH</name>